<organism evidence="4 5">
    <name type="scientific">Luteococcus sanguinis</name>
    <dbReference type="NCBI Taxonomy" id="174038"/>
    <lineage>
        <taxon>Bacteria</taxon>
        <taxon>Bacillati</taxon>
        <taxon>Actinomycetota</taxon>
        <taxon>Actinomycetes</taxon>
        <taxon>Propionibacteriales</taxon>
        <taxon>Propionibacteriaceae</taxon>
        <taxon>Luteococcus</taxon>
    </lineage>
</organism>
<dbReference type="RefSeq" id="WP_343884677.1">
    <property type="nucleotide sequence ID" value="NZ_BAAAKI010000003.1"/>
</dbReference>
<keyword evidence="2" id="KW-1133">Transmembrane helix</keyword>
<keyword evidence="5" id="KW-1185">Reference proteome</keyword>
<evidence type="ECO:0000256" key="1">
    <source>
        <dbReference type="SAM" id="MobiDB-lite"/>
    </source>
</evidence>
<protein>
    <submittedName>
        <fullName evidence="4">Helix-hairpin-helix domain-containing protein</fullName>
    </submittedName>
</protein>
<feature type="compositionally biased region" description="Polar residues" evidence="1">
    <location>
        <begin position="222"/>
        <end position="234"/>
    </location>
</feature>
<feature type="compositionally biased region" description="Basic and acidic residues" evidence="1">
    <location>
        <begin position="204"/>
        <end position="214"/>
    </location>
</feature>
<dbReference type="Pfam" id="PF10531">
    <property type="entry name" value="SLBB"/>
    <property type="match status" value="1"/>
</dbReference>
<dbReference type="InterPro" id="IPR019554">
    <property type="entry name" value="Soluble_ligand-bd"/>
</dbReference>
<dbReference type="SUPFAM" id="SSF47781">
    <property type="entry name" value="RuvA domain 2-like"/>
    <property type="match status" value="1"/>
</dbReference>
<dbReference type="InterPro" id="IPR003583">
    <property type="entry name" value="Hlx-hairpin-Hlx_DNA-bd_motif"/>
</dbReference>
<feature type="transmembrane region" description="Helical" evidence="2">
    <location>
        <begin position="79"/>
        <end position="98"/>
    </location>
</feature>
<feature type="domain" description="Helix-hairpin-helix DNA-binding motif class 1" evidence="3">
    <location>
        <begin position="249"/>
        <end position="268"/>
    </location>
</feature>
<name>A0ABW1X185_9ACTN</name>
<gene>
    <name evidence="4" type="ORF">ACFP57_09085</name>
</gene>
<dbReference type="PANTHER" id="PTHR21180">
    <property type="entry name" value="ENDONUCLEASE/EXONUCLEASE/PHOSPHATASE FAMILY DOMAIN-CONTAINING PROTEIN 1"/>
    <property type="match status" value="1"/>
</dbReference>
<dbReference type="Proteomes" id="UP001596266">
    <property type="component" value="Unassembled WGS sequence"/>
</dbReference>
<dbReference type="Pfam" id="PF12836">
    <property type="entry name" value="HHH_3"/>
    <property type="match status" value="1"/>
</dbReference>
<dbReference type="EMBL" id="JBHSUA010000018">
    <property type="protein sequence ID" value="MFC6397130.1"/>
    <property type="molecule type" value="Genomic_DNA"/>
</dbReference>
<evidence type="ECO:0000256" key="2">
    <source>
        <dbReference type="SAM" id="Phobius"/>
    </source>
</evidence>
<keyword evidence="2" id="KW-0812">Transmembrane</keyword>
<sequence length="301" mass="31411">MSSARADDYNRARMEYLRAGRPATHRGPRYAGAEEDDWLAEQWLLDELQPDEVEDEPRPSLADRSPQLGRAVTFGRQHARALGVVALLVCLLVGVFVLRAGSRSVPLSAVPLDPGSTGPAATAASASASMGSTPVPSATASQAPLRVHVLGAVRRPGVVRLVAGARVADAIATAGGFTSKAAPGELNLAAPLLDGDQVVIGTKQEPRGEVRHPGEVAAVPGQSGSEPGSGTNAASAAEVKVNLNTATSEQLDGLPGVGPVTAQRILDWRDEHQKFSRVEELQEVDGIGPKTYAQLADHVRV</sequence>
<dbReference type="PANTHER" id="PTHR21180:SF32">
    <property type="entry name" value="ENDONUCLEASE_EXONUCLEASE_PHOSPHATASE FAMILY DOMAIN-CONTAINING PROTEIN 1"/>
    <property type="match status" value="1"/>
</dbReference>
<evidence type="ECO:0000313" key="5">
    <source>
        <dbReference type="Proteomes" id="UP001596266"/>
    </source>
</evidence>
<evidence type="ECO:0000259" key="3">
    <source>
        <dbReference type="SMART" id="SM00278"/>
    </source>
</evidence>
<dbReference type="SMART" id="SM00278">
    <property type="entry name" value="HhH1"/>
    <property type="match status" value="2"/>
</dbReference>
<feature type="domain" description="Helix-hairpin-helix DNA-binding motif class 1" evidence="3">
    <location>
        <begin position="279"/>
        <end position="298"/>
    </location>
</feature>
<comment type="caution">
    <text evidence="4">The sequence shown here is derived from an EMBL/GenBank/DDBJ whole genome shotgun (WGS) entry which is preliminary data.</text>
</comment>
<dbReference type="InterPro" id="IPR010994">
    <property type="entry name" value="RuvA_2-like"/>
</dbReference>
<evidence type="ECO:0000313" key="4">
    <source>
        <dbReference type="EMBL" id="MFC6397130.1"/>
    </source>
</evidence>
<feature type="region of interest" description="Disordered" evidence="1">
    <location>
        <begin position="111"/>
        <end position="137"/>
    </location>
</feature>
<dbReference type="InterPro" id="IPR051675">
    <property type="entry name" value="Endo/Exo/Phosphatase_dom_1"/>
</dbReference>
<dbReference type="Gene3D" id="3.10.560.10">
    <property type="entry name" value="Outer membrane lipoprotein wza domain like"/>
    <property type="match status" value="1"/>
</dbReference>
<dbReference type="Gene3D" id="1.10.150.320">
    <property type="entry name" value="Photosystem II 12 kDa extrinsic protein"/>
    <property type="match status" value="1"/>
</dbReference>
<accession>A0ABW1X185</accession>
<reference evidence="5" key="1">
    <citation type="journal article" date="2019" name="Int. J. Syst. Evol. Microbiol.">
        <title>The Global Catalogue of Microorganisms (GCM) 10K type strain sequencing project: providing services to taxonomists for standard genome sequencing and annotation.</title>
        <authorList>
            <consortium name="The Broad Institute Genomics Platform"/>
            <consortium name="The Broad Institute Genome Sequencing Center for Infectious Disease"/>
            <person name="Wu L."/>
            <person name="Ma J."/>
        </authorList>
    </citation>
    <scope>NUCLEOTIDE SEQUENCE [LARGE SCALE GENOMIC DNA]</scope>
    <source>
        <strain evidence="5">CGMCC 1.15277</strain>
    </source>
</reference>
<keyword evidence="2" id="KW-0472">Membrane</keyword>
<proteinExistence type="predicted"/>
<feature type="compositionally biased region" description="Low complexity" evidence="1">
    <location>
        <begin position="114"/>
        <end position="134"/>
    </location>
</feature>
<feature type="region of interest" description="Disordered" evidence="1">
    <location>
        <begin position="204"/>
        <end position="235"/>
    </location>
</feature>